<reference evidence="2" key="2">
    <citation type="journal article" date="2023" name="IMA Fungus">
        <title>Comparative genomic study of the Penicillium genus elucidates a diverse pangenome and 15 lateral gene transfer events.</title>
        <authorList>
            <person name="Petersen C."/>
            <person name="Sorensen T."/>
            <person name="Nielsen M.R."/>
            <person name="Sondergaard T.E."/>
            <person name="Sorensen J.L."/>
            <person name="Fitzpatrick D.A."/>
            <person name="Frisvad J.C."/>
            <person name="Nielsen K.L."/>
        </authorList>
    </citation>
    <scope>NUCLEOTIDE SEQUENCE</scope>
    <source>
        <strain evidence="2">IBT 22155</strain>
    </source>
</reference>
<organism evidence="2 3">
    <name type="scientific">Penicillium bovifimosum</name>
    <dbReference type="NCBI Taxonomy" id="126998"/>
    <lineage>
        <taxon>Eukaryota</taxon>
        <taxon>Fungi</taxon>
        <taxon>Dikarya</taxon>
        <taxon>Ascomycota</taxon>
        <taxon>Pezizomycotina</taxon>
        <taxon>Eurotiomycetes</taxon>
        <taxon>Eurotiomycetidae</taxon>
        <taxon>Eurotiales</taxon>
        <taxon>Aspergillaceae</taxon>
        <taxon>Penicillium</taxon>
    </lineage>
</organism>
<protein>
    <recommendedName>
        <fullName evidence="1">DUF4440 domain-containing protein</fullName>
    </recommendedName>
</protein>
<sequence>MPSMHERIREDLLNKERALWTALTSADPAPAIWKLSNPEAVYLFPQMPIITLEDEDAFKKAVRPPFHRFDGYQFDQVRVIIVDLMAGVVTYKVRAIRGKKEYIASGSTTWSQGSDGEWTVACHQETLMERE</sequence>
<proteinExistence type="predicted"/>
<evidence type="ECO:0000259" key="1">
    <source>
        <dbReference type="Pfam" id="PF14534"/>
    </source>
</evidence>
<gene>
    <name evidence="2" type="ORF">N7515_002223</name>
</gene>
<dbReference type="EMBL" id="JAPQKL010000002">
    <property type="protein sequence ID" value="KAJ5143436.1"/>
    <property type="molecule type" value="Genomic_DNA"/>
</dbReference>
<evidence type="ECO:0000313" key="3">
    <source>
        <dbReference type="Proteomes" id="UP001149079"/>
    </source>
</evidence>
<name>A0A9W9HD20_9EURO</name>
<accession>A0A9W9HD20</accession>
<dbReference type="InterPro" id="IPR032710">
    <property type="entry name" value="NTF2-like_dom_sf"/>
</dbReference>
<dbReference type="RefSeq" id="XP_056525080.1">
    <property type="nucleotide sequence ID" value="XM_056662967.1"/>
</dbReference>
<dbReference type="SUPFAM" id="SSF54427">
    <property type="entry name" value="NTF2-like"/>
    <property type="match status" value="1"/>
</dbReference>
<dbReference type="OrthoDB" id="2865667at2759"/>
<comment type="caution">
    <text evidence="2">The sequence shown here is derived from an EMBL/GenBank/DDBJ whole genome shotgun (WGS) entry which is preliminary data.</text>
</comment>
<feature type="domain" description="DUF4440" evidence="1">
    <location>
        <begin position="14"/>
        <end position="119"/>
    </location>
</feature>
<dbReference type="Pfam" id="PF14534">
    <property type="entry name" value="DUF4440"/>
    <property type="match status" value="1"/>
</dbReference>
<reference evidence="2" key="1">
    <citation type="submission" date="2022-11" db="EMBL/GenBank/DDBJ databases">
        <authorList>
            <person name="Petersen C."/>
        </authorList>
    </citation>
    <scope>NUCLEOTIDE SEQUENCE</scope>
    <source>
        <strain evidence="2">IBT 22155</strain>
    </source>
</reference>
<dbReference type="GeneID" id="81402137"/>
<evidence type="ECO:0000313" key="2">
    <source>
        <dbReference type="EMBL" id="KAJ5143436.1"/>
    </source>
</evidence>
<dbReference type="Proteomes" id="UP001149079">
    <property type="component" value="Unassembled WGS sequence"/>
</dbReference>
<dbReference type="InterPro" id="IPR027843">
    <property type="entry name" value="DUF4440"/>
</dbReference>
<keyword evidence="3" id="KW-1185">Reference proteome</keyword>
<dbReference type="AlphaFoldDB" id="A0A9W9HD20"/>